<gene>
    <name evidence="1" type="ORF">RDB_LOCUS107959</name>
</gene>
<dbReference type="Proteomes" id="UP000663888">
    <property type="component" value="Unassembled WGS sequence"/>
</dbReference>
<protein>
    <submittedName>
        <fullName evidence="1">Uncharacterized protein</fullName>
    </submittedName>
</protein>
<comment type="caution">
    <text evidence="1">The sequence shown here is derived from an EMBL/GenBank/DDBJ whole genome shotgun (WGS) entry which is preliminary data.</text>
</comment>
<proteinExistence type="predicted"/>
<evidence type="ECO:0000313" key="1">
    <source>
        <dbReference type="EMBL" id="CAE6471316.1"/>
    </source>
</evidence>
<dbReference type="EMBL" id="CAJMWX010001152">
    <property type="protein sequence ID" value="CAE6471316.1"/>
    <property type="molecule type" value="Genomic_DNA"/>
</dbReference>
<reference evidence="1" key="1">
    <citation type="submission" date="2021-01" db="EMBL/GenBank/DDBJ databases">
        <authorList>
            <person name="Kaushik A."/>
        </authorList>
    </citation>
    <scope>NUCLEOTIDE SEQUENCE</scope>
    <source>
        <strain evidence="1">AG4-R118</strain>
    </source>
</reference>
<dbReference type="AlphaFoldDB" id="A0A8H3C4Q9"/>
<accession>A0A8H3C4Q9</accession>
<evidence type="ECO:0000313" key="2">
    <source>
        <dbReference type="Proteomes" id="UP000663888"/>
    </source>
</evidence>
<sequence>MDRPALSIAEWFESISAGDAKNMFIDASSALLSIARGMEDIAGDEMGLELKGVLIDNLEEQVLEALERKAIADINTRDLHSLYKEAGDRKSALDRHPRTRLVQHIVLSINTLKSALAWAQLEKGHGENGKSKIFEDTYKIECQEKGLECDLKSRDFFAFRKSMKNYNTGCNRFVLAYRQFGSIIYLYPRLRAQRFADSKLGPRLKETVEQMALSAEEFYRREQIHIDMLEWVICILEGRETSKGSELVTAIQDIHNAM</sequence>
<organism evidence="1 2">
    <name type="scientific">Rhizoctonia solani</name>
    <dbReference type="NCBI Taxonomy" id="456999"/>
    <lineage>
        <taxon>Eukaryota</taxon>
        <taxon>Fungi</taxon>
        <taxon>Dikarya</taxon>
        <taxon>Basidiomycota</taxon>
        <taxon>Agaricomycotina</taxon>
        <taxon>Agaricomycetes</taxon>
        <taxon>Cantharellales</taxon>
        <taxon>Ceratobasidiaceae</taxon>
        <taxon>Rhizoctonia</taxon>
    </lineage>
</organism>
<name>A0A8H3C4Q9_9AGAM</name>